<evidence type="ECO:0000313" key="8">
    <source>
        <dbReference type="EMBL" id="OQV21067.1"/>
    </source>
</evidence>
<organism evidence="8 9">
    <name type="scientific">Hypsibius exemplaris</name>
    <name type="common">Freshwater tardigrade</name>
    <dbReference type="NCBI Taxonomy" id="2072580"/>
    <lineage>
        <taxon>Eukaryota</taxon>
        <taxon>Metazoa</taxon>
        <taxon>Ecdysozoa</taxon>
        <taxon>Tardigrada</taxon>
        <taxon>Eutardigrada</taxon>
        <taxon>Parachela</taxon>
        <taxon>Hypsibioidea</taxon>
        <taxon>Hypsibiidae</taxon>
        <taxon>Hypsibius</taxon>
    </lineage>
</organism>
<dbReference type="InterPro" id="IPR036526">
    <property type="entry name" value="C-N_Hydrolase_sf"/>
</dbReference>
<dbReference type="InterPro" id="IPR045254">
    <property type="entry name" value="Nit1/2_C-N_Hydrolase"/>
</dbReference>
<comment type="catalytic activity">
    <reaction evidence="3">
        <text>2-oxoglutaramate + H2O = 2-oxoglutarate + NH4(+)</text>
        <dbReference type="Rhea" id="RHEA:32963"/>
        <dbReference type="ChEBI" id="CHEBI:15377"/>
        <dbReference type="ChEBI" id="CHEBI:16769"/>
        <dbReference type="ChEBI" id="CHEBI:16810"/>
        <dbReference type="ChEBI" id="CHEBI:28938"/>
        <dbReference type="EC" id="3.5.1.3"/>
    </reaction>
    <physiologicalReaction direction="left-to-right" evidence="3">
        <dbReference type="Rhea" id="RHEA:32964"/>
    </physiologicalReaction>
</comment>
<dbReference type="EMBL" id="MTYJ01000025">
    <property type="protein sequence ID" value="OQV21067.1"/>
    <property type="molecule type" value="Genomic_DNA"/>
</dbReference>
<dbReference type="GO" id="GO:0050152">
    <property type="term" value="F:omega-amidase activity"/>
    <property type="evidence" value="ECO:0007669"/>
    <property type="project" value="UniProtKB-EC"/>
</dbReference>
<reference evidence="9" key="1">
    <citation type="submission" date="2017-01" db="EMBL/GenBank/DDBJ databases">
        <title>Comparative genomics of anhydrobiosis in the tardigrade Hypsibius dujardini.</title>
        <authorList>
            <person name="Yoshida Y."/>
            <person name="Koutsovoulos G."/>
            <person name="Laetsch D."/>
            <person name="Stevens L."/>
            <person name="Kumar S."/>
            <person name="Horikawa D."/>
            <person name="Ishino K."/>
            <person name="Komine S."/>
            <person name="Tomita M."/>
            <person name="Blaxter M."/>
            <person name="Arakawa K."/>
        </authorList>
    </citation>
    <scope>NUCLEOTIDE SEQUENCE [LARGE SCALE GENOMIC DNA]</scope>
    <source>
        <strain evidence="9">Z151</strain>
    </source>
</reference>
<comment type="similarity">
    <text evidence="1">Belongs to the carbon-nitrogen hydrolase superfamily. NIT1/NIT2 family.</text>
</comment>
<dbReference type="Proteomes" id="UP000192578">
    <property type="component" value="Unassembled WGS sequence"/>
</dbReference>
<accession>A0A1W0X0P5</accession>
<dbReference type="AlphaFoldDB" id="A0A1W0X0P5"/>
<evidence type="ECO:0000256" key="5">
    <source>
        <dbReference type="ARBA" id="ARBA00041576"/>
    </source>
</evidence>
<evidence type="ECO:0000256" key="1">
    <source>
        <dbReference type="ARBA" id="ARBA00010613"/>
    </source>
</evidence>
<evidence type="ECO:0000256" key="3">
    <source>
        <dbReference type="ARBA" id="ARBA00036637"/>
    </source>
</evidence>
<dbReference type="InterPro" id="IPR003010">
    <property type="entry name" value="C-N_Hydrolase"/>
</dbReference>
<protein>
    <recommendedName>
        <fullName evidence="4">omega-amidase</fullName>
        <ecNumber evidence="4">3.5.1.3</ecNumber>
    </recommendedName>
    <alternativeName>
        <fullName evidence="5">Nitrilase homolog 2</fullName>
    </alternativeName>
</protein>
<proteinExistence type="inferred from homology"/>
<keyword evidence="2" id="KW-0378">Hydrolase</keyword>
<dbReference type="PANTHER" id="PTHR23088">
    <property type="entry name" value="NITRILASE-RELATED"/>
    <property type="match status" value="1"/>
</dbReference>
<evidence type="ECO:0000256" key="4">
    <source>
        <dbReference type="ARBA" id="ARBA00039118"/>
    </source>
</evidence>
<evidence type="ECO:0000313" key="9">
    <source>
        <dbReference type="Proteomes" id="UP000192578"/>
    </source>
</evidence>
<feature type="domain" description="CN hydrolase" evidence="7">
    <location>
        <begin position="4"/>
        <end position="249"/>
    </location>
</feature>
<evidence type="ECO:0000259" key="7">
    <source>
        <dbReference type="PROSITE" id="PS50263"/>
    </source>
</evidence>
<dbReference type="GO" id="GO:0006528">
    <property type="term" value="P:asparagine metabolic process"/>
    <property type="evidence" value="ECO:0007669"/>
    <property type="project" value="TreeGrafter"/>
</dbReference>
<evidence type="ECO:0000256" key="2">
    <source>
        <dbReference type="ARBA" id="ARBA00022801"/>
    </source>
</evidence>
<comment type="catalytic activity">
    <reaction evidence="6">
        <text>2-oxosuccinamate + H2O = oxaloacetate + NH4(+)</text>
        <dbReference type="Rhea" id="RHEA:59412"/>
        <dbReference type="ChEBI" id="CHEBI:15377"/>
        <dbReference type="ChEBI" id="CHEBI:16452"/>
        <dbReference type="ChEBI" id="CHEBI:28938"/>
        <dbReference type="ChEBI" id="CHEBI:57735"/>
        <dbReference type="EC" id="3.5.1.3"/>
    </reaction>
    <physiologicalReaction direction="left-to-right" evidence="6">
        <dbReference type="Rhea" id="RHEA:59413"/>
    </physiologicalReaction>
</comment>
<dbReference type="OrthoDB" id="10250282at2759"/>
<dbReference type="PROSITE" id="PS50263">
    <property type="entry name" value="CN_HYDROLASE"/>
    <property type="match status" value="1"/>
</dbReference>
<gene>
    <name evidence="8" type="ORF">BV898_04831</name>
</gene>
<sequence length="283" mass="31228">MSKFKLALIQLKAGLDKSDNVKRAIQFIKSAVVDHQASVVALPECFNSPYGTQYFAKYAETIPGPTTDALSAAAKEHKIYLVGGSIPETSDGKLYNTSTVFGPDGTMISSFRKVHLFDIDIKGQMTFKESDSLSPGSTFCMFDTEHCKIGVAICYDIRFAEMAMCYARAGCKVLIYPGAFNMTTGPKHWKLLQQARALDNQLYVAAVSPARDEKASYVAYGHSAIINPWADVLAEADETEQIVSAEIDLEFLDKVRNQIPISKQKRDDLYKIESLAKTIPANQ</sequence>
<dbReference type="Pfam" id="PF00795">
    <property type="entry name" value="CN_hydrolase"/>
    <property type="match status" value="1"/>
</dbReference>
<evidence type="ECO:0000256" key="6">
    <source>
        <dbReference type="ARBA" id="ARBA00048745"/>
    </source>
</evidence>
<dbReference type="FunFam" id="3.60.110.10:FF:000002">
    <property type="entry name" value="Nitrilase family member 2"/>
    <property type="match status" value="1"/>
</dbReference>
<keyword evidence="9" id="KW-1185">Reference proteome</keyword>
<comment type="caution">
    <text evidence="8">The sequence shown here is derived from an EMBL/GenBank/DDBJ whole genome shotgun (WGS) entry which is preliminary data.</text>
</comment>
<name>A0A1W0X0P5_HYPEX</name>
<dbReference type="GO" id="GO:0005739">
    <property type="term" value="C:mitochondrion"/>
    <property type="evidence" value="ECO:0007669"/>
    <property type="project" value="TreeGrafter"/>
</dbReference>
<dbReference type="GO" id="GO:0006107">
    <property type="term" value="P:oxaloacetate metabolic process"/>
    <property type="evidence" value="ECO:0007669"/>
    <property type="project" value="TreeGrafter"/>
</dbReference>
<dbReference type="GO" id="GO:0006541">
    <property type="term" value="P:glutamine metabolic process"/>
    <property type="evidence" value="ECO:0007669"/>
    <property type="project" value="TreeGrafter"/>
</dbReference>
<dbReference type="SUPFAM" id="SSF56317">
    <property type="entry name" value="Carbon-nitrogen hydrolase"/>
    <property type="match status" value="1"/>
</dbReference>
<dbReference type="Gene3D" id="3.60.110.10">
    <property type="entry name" value="Carbon-nitrogen hydrolase"/>
    <property type="match status" value="1"/>
</dbReference>
<dbReference type="CDD" id="cd07572">
    <property type="entry name" value="nit"/>
    <property type="match status" value="1"/>
</dbReference>
<dbReference type="EC" id="3.5.1.3" evidence="4"/>
<dbReference type="PANTHER" id="PTHR23088:SF30">
    <property type="entry name" value="OMEGA-AMIDASE NIT2"/>
    <property type="match status" value="1"/>
</dbReference>